<evidence type="ECO:0000259" key="11">
    <source>
        <dbReference type="PROSITE" id="PS51192"/>
    </source>
</evidence>
<dbReference type="InterPro" id="IPR002464">
    <property type="entry name" value="DNA/RNA_helicase_DEAH_CS"/>
</dbReference>
<dbReference type="OrthoDB" id="10261556at2759"/>
<dbReference type="GO" id="GO:0005737">
    <property type="term" value="C:cytoplasm"/>
    <property type="evidence" value="ECO:0007669"/>
    <property type="project" value="TreeGrafter"/>
</dbReference>
<evidence type="ECO:0000256" key="7">
    <source>
        <dbReference type="ARBA" id="ARBA00023235"/>
    </source>
</evidence>
<dbReference type="InterPro" id="IPR036388">
    <property type="entry name" value="WH-like_DNA-bd_sf"/>
</dbReference>
<evidence type="ECO:0000313" key="14">
    <source>
        <dbReference type="Proteomes" id="UP000232323"/>
    </source>
</evidence>
<dbReference type="CDD" id="cd18794">
    <property type="entry name" value="SF2_C_RecQ"/>
    <property type="match status" value="1"/>
</dbReference>
<dbReference type="GO" id="GO:0005524">
    <property type="term" value="F:ATP binding"/>
    <property type="evidence" value="ECO:0007669"/>
    <property type="project" value="UniProtKB-KW"/>
</dbReference>
<dbReference type="GO" id="GO:0005694">
    <property type="term" value="C:chromosome"/>
    <property type="evidence" value="ECO:0007669"/>
    <property type="project" value="TreeGrafter"/>
</dbReference>
<dbReference type="GO" id="GO:0000724">
    <property type="term" value="P:double-strand break repair via homologous recombination"/>
    <property type="evidence" value="ECO:0007669"/>
    <property type="project" value="TreeGrafter"/>
</dbReference>
<feature type="region of interest" description="Disordered" evidence="10">
    <location>
        <begin position="755"/>
        <end position="803"/>
    </location>
</feature>
<dbReference type="PROSITE" id="PS00690">
    <property type="entry name" value="DEAH_ATP_HELICASE"/>
    <property type="match status" value="1"/>
</dbReference>
<comment type="catalytic activity">
    <reaction evidence="8">
        <text>Couples ATP hydrolysis with the unwinding of duplex DNA by translocating in the 3'-5' direction.</text>
        <dbReference type="EC" id="5.6.2.4"/>
    </reaction>
</comment>
<dbReference type="PROSITE" id="PS51194">
    <property type="entry name" value="HELICASE_CTER"/>
    <property type="match status" value="1"/>
</dbReference>
<evidence type="ECO:0000256" key="10">
    <source>
        <dbReference type="SAM" id="MobiDB-lite"/>
    </source>
</evidence>
<evidence type="ECO:0000256" key="1">
    <source>
        <dbReference type="ARBA" id="ARBA00005446"/>
    </source>
</evidence>
<keyword evidence="3" id="KW-0378">Hydrolase</keyword>
<dbReference type="GO" id="GO:0009378">
    <property type="term" value="F:four-way junction helicase activity"/>
    <property type="evidence" value="ECO:0007669"/>
    <property type="project" value="TreeGrafter"/>
</dbReference>
<comment type="similarity">
    <text evidence="1">Belongs to the helicase family. RecQ subfamily.</text>
</comment>
<dbReference type="SUPFAM" id="SSF47819">
    <property type="entry name" value="HRDC-like"/>
    <property type="match status" value="1"/>
</dbReference>
<dbReference type="PANTHER" id="PTHR13710">
    <property type="entry name" value="DNA HELICASE RECQ FAMILY MEMBER"/>
    <property type="match status" value="1"/>
</dbReference>
<dbReference type="SUPFAM" id="SSF52540">
    <property type="entry name" value="P-loop containing nucleoside triphosphate hydrolases"/>
    <property type="match status" value="1"/>
</dbReference>
<dbReference type="Gene3D" id="3.40.50.300">
    <property type="entry name" value="P-loop containing nucleotide triphosphate hydrolases"/>
    <property type="match status" value="2"/>
</dbReference>
<evidence type="ECO:0000256" key="9">
    <source>
        <dbReference type="ARBA" id="ARBA00034808"/>
    </source>
</evidence>
<dbReference type="GO" id="GO:0043138">
    <property type="term" value="F:3'-5' DNA helicase activity"/>
    <property type="evidence" value="ECO:0007669"/>
    <property type="project" value="UniProtKB-EC"/>
</dbReference>
<evidence type="ECO:0000313" key="13">
    <source>
        <dbReference type="EMBL" id="GAX74036.1"/>
    </source>
</evidence>
<dbReference type="SMART" id="SM00490">
    <property type="entry name" value="HELICc"/>
    <property type="match status" value="1"/>
</dbReference>
<feature type="domain" description="Helicase ATP-binding" evidence="11">
    <location>
        <begin position="91"/>
        <end position="280"/>
    </location>
</feature>
<dbReference type="InterPro" id="IPR010997">
    <property type="entry name" value="HRDC-like_sf"/>
</dbReference>
<dbReference type="PROSITE" id="PS51192">
    <property type="entry name" value="HELICASE_ATP_BIND_1"/>
    <property type="match status" value="1"/>
</dbReference>
<dbReference type="Proteomes" id="UP000232323">
    <property type="component" value="Unassembled WGS sequence"/>
</dbReference>
<dbReference type="GO" id="GO:0003677">
    <property type="term" value="F:DNA binding"/>
    <property type="evidence" value="ECO:0007669"/>
    <property type="project" value="UniProtKB-KW"/>
</dbReference>
<dbReference type="EMBL" id="BEGY01000005">
    <property type="protein sequence ID" value="GAX74036.1"/>
    <property type="molecule type" value="Genomic_DNA"/>
</dbReference>
<keyword evidence="2" id="KW-0547">Nucleotide-binding</keyword>
<evidence type="ECO:0000259" key="12">
    <source>
        <dbReference type="PROSITE" id="PS51194"/>
    </source>
</evidence>
<dbReference type="NCBIfam" id="TIGR00614">
    <property type="entry name" value="recQ_fam"/>
    <property type="match status" value="1"/>
</dbReference>
<dbReference type="InterPro" id="IPR001650">
    <property type="entry name" value="Helicase_C-like"/>
</dbReference>
<dbReference type="Gene3D" id="1.10.10.10">
    <property type="entry name" value="Winged helix-like DNA-binding domain superfamily/Winged helix DNA-binding domain"/>
    <property type="match status" value="1"/>
</dbReference>
<keyword evidence="6" id="KW-0238">DNA-binding</keyword>
<name>A0A250WTF8_9CHLO</name>
<dbReference type="AlphaFoldDB" id="A0A250WTF8"/>
<dbReference type="InterPro" id="IPR004589">
    <property type="entry name" value="DNA_helicase_ATP-dep_RecQ"/>
</dbReference>
<keyword evidence="14" id="KW-1185">Reference proteome</keyword>
<evidence type="ECO:0000256" key="8">
    <source>
        <dbReference type="ARBA" id="ARBA00034617"/>
    </source>
</evidence>
<proteinExistence type="inferred from homology"/>
<dbReference type="SMART" id="SM00487">
    <property type="entry name" value="DEXDc"/>
    <property type="match status" value="1"/>
</dbReference>
<evidence type="ECO:0000256" key="6">
    <source>
        <dbReference type="ARBA" id="ARBA00023125"/>
    </source>
</evidence>
<dbReference type="GO" id="GO:0016592">
    <property type="term" value="C:mediator complex"/>
    <property type="evidence" value="ECO:0007669"/>
    <property type="project" value="TreeGrafter"/>
</dbReference>
<keyword evidence="7" id="KW-0413">Isomerase</keyword>
<dbReference type="STRING" id="1157962.A0A250WTF8"/>
<evidence type="ECO:0000256" key="3">
    <source>
        <dbReference type="ARBA" id="ARBA00022801"/>
    </source>
</evidence>
<feature type="domain" description="Helicase C-terminal" evidence="12">
    <location>
        <begin position="309"/>
        <end position="466"/>
    </location>
</feature>
<dbReference type="FunFam" id="3.40.50.300:FF:000296">
    <property type="entry name" value="ATP-dependent DNA helicase RecQ"/>
    <property type="match status" value="1"/>
</dbReference>
<keyword evidence="4" id="KW-0347">Helicase</keyword>
<dbReference type="InterPro" id="IPR014001">
    <property type="entry name" value="Helicase_ATP-bd"/>
</dbReference>
<dbReference type="GO" id="GO:0016787">
    <property type="term" value="F:hydrolase activity"/>
    <property type="evidence" value="ECO:0007669"/>
    <property type="project" value="UniProtKB-KW"/>
</dbReference>
<dbReference type="InterPro" id="IPR027417">
    <property type="entry name" value="P-loop_NTPase"/>
</dbReference>
<reference evidence="13 14" key="1">
    <citation type="submission" date="2017-08" db="EMBL/GenBank/DDBJ databases">
        <title>Acidophilic green algal genome provides insights into adaptation to an acidic environment.</title>
        <authorList>
            <person name="Hirooka S."/>
            <person name="Hirose Y."/>
            <person name="Kanesaki Y."/>
            <person name="Higuchi S."/>
            <person name="Fujiwara T."/>
            <person name="Onuma R."/>
            <person name="Era A."/>
            <person name="Ohbayashi R."/>
            <person name="Uzuka A."/>
            <person name="Nozaki H."/>
            <person name="Yoshikawa H."/>
            <person name="Miyagishima S.Y."/>
        </authorList>
    </citation>
    <scope>NUCLEOTIDE SEQUENCE [LARGE SCALE GENOMIC DNA]</scope>
    <source>
        <strain evidence="13 14">NIES-2499</strain>
    </source>
</reference>
<evidence type="ECO:0000256" key="4">
    <source>
        <dbReference type="ARBA" id="ARBA00022806"/>
    </source>
</evidence>
<feature type="compositionally biased region" description="Basic residues" evidence="10">
    <location>
        <begin position="794"/>
        <end position="803"/>
    </location>
</feature>
<organism evidence="13 14">
    <name type="scientific">Chlamydomonas eustigma</name>
    <dbReference type="NCBI Taxonomy" id="1157962"/>
    <lineage>
        <taxon>Eukaryota</taxon>
        <taxon>Viridiplantae</taxon>
        <taxon>Chlorophyta</taxon>
        <taxon>core chlorophytes</taxon>
        <taxon>Chlorophyceae</taxon>
        <taxon>CS clade</taxon>
        <taxon>Chlamydomonadales</taxon>
        <taxon>Chlamydomonadaceae</taxon>
        <taxon>Chlamydomonas</taxon>
    </lineage>
</organism>
<comment type="caution">
    <text evidence="13">The sequence shown here is derived from an EMBL/GenBank/DDBJ whole genome shotgun (WGS) entry which is preliminary data.</text>
</comment>
<protein>
    <recommendedName>
        <fullName evidence="9">DNA 3'-5' helicase</fullName>
        <ecNumber evidence="9">5.6.2.4</ecNumber>
    </recommendedName>
</protein>
<keyword evidence="5" id="KW-0067">ATP-binding</keyword>
<evidence type="ECO:0000256" key="2">
    <source>
        <dbReference type="ARBA" id="ARBA00022741"/>
    </source>
</evidence>
<dbReference type="Pfam" id="PF00270">
    <property type="entry name" value="DEAD"/>
    <property type="match status" value="1"/>
</dbReference>
<dbReference type="InterPro" id="IPR011545">
    <property type="entry name" value="DEAD/DEAH_box_helicase_dom"/>
</dbReference>
<accession>A0A250WTF8</accession>
<dbReference type="Pfam" id="PF00271">
    <property type="entry name" value="Helicase_C"/>
    <property type="match status" value="1"/>
</dbReference>
<sequence length="803" mass="89070">MSPSKQKSLERLDAFIADLDGQISSLTTHREKLRVEREVLLRQIQAEHLNPKRDWQHATFKWDADVQRLLNETFHLQTFRQGQWPLQREVINATLQGRDVLCLLPTGAGKSLCYQLPALTENSGLTLVISPLLSLIQDQVLGLKKLGIPCAALTSQTPKDEANATLCDMGACSTAAADSRGIGIAGTSPRLVYVTPEKVVSSKRLMSKLEKLHQSGLFSRIVVDEAHCCSSWGNDFRPDYKKLGILKQQFPRVPVLALTATATHQVCEDIKVILRIQRAELFKQSINRPNLHYEVQNKNSSDVPGLALEIAAWVSQHFSQNDSGIVYCLTRKECEHLSKALEASGLSTRFYHADMEASGRERAHEDWAAGKAQVMVATIAFGMGINQPDVRFVVSSKLKIVHASISKSIENYYQESGRAGRDRAPARCMLLYKFSDAMRQAAIVCMDPNWNNNLMDIMRYAAAAPGQCRRAVIQAHFAEEASECYGMCDLCEACSKTEQVDVSNHAVAILKTLQAMPSVEKRATLIQLIDGWRGNKGADPDSAKEVKRMGKDECEVIVAIMVLRGLLQFDFGFTAYMTTAYLKAAPNGMQLLDQASSSSLRSLTICKRRTVQQHTRHTSGSGSNCSAAETQQAALDVQQALLVWREEVSRVLNVFPSSVLPLALVQHLSSSQEWTEDGLHGLIGPNRGRLHGKQLHTLLLNHKDSTSLAHDPAGTRGWTDADGYLTAAGFNSKAEVMTKSVNEVTIVEKLQQDKKIEGGSTEDRRQQAKRTQGRKHEVIKVYSSEEESQDFLPQKKRPNKTKG</sequence>
<evidence type="ECO:0000256" key="5">
    <source>
        <dbReference type="ARBA" id="ARBA00022840"/>
    </source>
</evidence>
<dbReference type="PANTHER" id="PTHR13710:SF105">
    <property type="entry name" value="ATP-DEPENDENT DNA HELICASE Q1"/>
    <property type="match status" value="1"/>
</dbReference>
<dbReference type="EC" id="5.6.2.4" evidence="9"/>
<gene>
    <name evidence="13" type="ORF">CEUSTIGMA_g1486.t1</name>
</gene>
<feature type="compositionally biased region" description="Basic and acidic residues" evidence="10">
    <location>
        <begin position="755"/>
        <end position="766"/>
    </location>
</feature>